<keyword evidence="2" id="KW-1185">Reference proteome</keyword>
<gene>
    <name evidence="1" type="ORF">L211DRAFT_820888</name>
</gene>
<evidence type="ECO:0000313" key="2">
    <source>
        <dbReference type="Proteomes" id="UP000267821"/>
    </source>
</evidence>
<reference evidence="1 2" key="1">
    <citation type="journal article" date="2018" name="Nat. Ecol. Evol.">
        <title>Pezizomycetes genomes reveal the molecular basis of ectomycorrhizal truffle lifestyle.</title>
        <authorList>
            <person name="Murat C."/>
            <person name="Payen T."/>
            <person name="Noel B."/>
            <person name="Kuo A."/>
            <person name="Morin E."/>
            <person name="Chen J."/>
            <person name="Kohler A."/>
            <person name="Krizsan K."/>
            <person name="Balestrini R."/>
            <person name="Da Silva C."/>
            <person name="Montanini B."/>
            <person name="Hainaut M."/>
            <person name="Levati E."/>
            <person name="Barry K.W."/>
            <person name="Belfiori B."/>
            <person name="Cichocki N."/>
            <person name="Clum A."/>
            <person name="Dockter R.B."/>
            <person name="Fauchery L."/>
            <person name="Guy J."/>
            <person name="Iotti M."/>
            <person name="Le Tacon F."/>
            <person name="Lindquist E.A."/>
            <person name="Lipzen A."/>
            <person name="Malagnac F."/>
            <person name="Mello A."/>
            <person name="Molinier V."/>
            <person name="Miyauchi S."/>
            <person name="Poulain J."/>
            <person name="Riccioni C."/>
            <person name="Rubini A."/>
            <person name="Sitrit Y."/>
            <person name="Splivallo R."/>
            <person name="Traeger S."/>
            <person name="Wang M."/>
            <person name="Zifcakova L."/>
            <person name="Wipf D."/>
            <person name="Zambonelli A."/>
            <person name="Paolocci F."/>
            <person name="Nowrousian M."/>
            <person name="Ottonello S."/>
            <person name="Baldrian P."/>
            <person name="Spatafora J.W."/>
            <person name="Henrissat B."/>
            <person name="Nagy L.G."/>
            <person name="Aury J.M."/>
            <person name="Wincker P."/>
            <person name="Grigoriev I.V."/>
            <person name="Bonfante P."/>
            <person name="Martin F.M."/>
        </authorList>
    </citation>
    <scope>NUCLEOTIDE SEQUENCE [LARGE SCALE GENOMIC DNA]</scope>
    <source>
        <strain evidence="1 2">ATCC MYA-4762</strain>
    </source>
</reference>
<dbReference type="AlphaFoldDB" id="A0A3N4LUI5"/>
<feature type="non-terminal residue" evidence="1">
    <location>
        <position position="104"/>
    </location>
</feature>
<evidence type="ECO:0000313" key="1">
    <source>
        <dbReference type="EMBL" id="RPB26527.1"/>
    </source>
</evidence>
<name>A0A3N4LUI5_9PEZI</name>
<dbReference type="EMBL" id="ML121534">
    <property type="protein sequence ID" value="RPB26527.1"/>
    <property type="molecule type" value="Genomic_DNA"/>
</dbReference>
<proteinExistence type="predicted"/>
<organism evidence="1 2">
    <name type="scientific">Terfezia boudieri ATCC MYA-4762</name>
    <dbReference type="NCBI Taxonomy" id="1051890"/>
    <lineage>
        <taxon>Eukaryota</taxon>
        <taxon>Fungi</taxon>
        <taxon>Dikarya</taxon>
        <taxon>Ascomycota</taxon>
        <taxon>Pezizomycotina</taxon>
        <taxon>Pezizomycetes</taxon>
        <taxon>Pezizales</taxon>
        <taxon>Pezizaceae</taxon>
        <taxon>Terfezia</taxon>
    </lineage>
</organism>
<protein>
    <submittedName>
        <fullName evidence="1">Uncharacterized protein</fullName>
    </submittedName>
</protein>
<dbReference type="Proteomes" id="UP000267821">
    <property type="component" value="Unassembled WGS sequence"/>
</dbReference>
<sequence>MSDEQQTKKRKPKWATSYSSMTTAQAEKRLGFRIGSLMLKAIPIETMLANAKYRIEEKHSEAILKTKEKVYDNVIDYLLIEGYPTEGDSDFKEANINHLVYTAI</sequence>
<dbReference type="InParanoid" id="A0A3N4LUI5"/>
<dbReference type="OrthoDB" id="5355583at2759"/>
<accession>A0A3N4LUI5</accession>